<protein>
    <submittedName>
        <fullName evidence="4">BMP family ABC transporter substrate-binding protein</fullName>
    </submittedName>
</protein>
<comment type="caution">
    <text evidence="4">The sequence shown here is derived from an EMBL/GenBank/DDBJ whole genome shotgun (WGS) entry which is preliminary data.</text>
</comment>
<proteinExistence type="predicted"/>
<evidence type="ECO:0000313" key="4">
    <source>
        <dbReference type="EMBL" id="NOU79513.1"/>
    </source>
</evidence>
<dbReference type="RefSeq" id="WP_171717392.1">
    <property type="nucleotide sequence ID" value="NZ_WHOB01000028.1"/>
</dbReference>
<sequence length="391" mass="42055">MKRRGQGFKFSLVTMFLLAVVLTGCGNNNTASNTNGAATEAPAATNAAAATEAAATTEPAAEKPTVAFVYIGPPGDGGYTYQHDQGRLYMEKELGIKADFVENVPESADAERIITELAQNHDIVFTTSFGYMDFTLNVAGKFPNVKFLHASGYKTADNMGTYFGKNYQASYLSGIAAGKMTTKNHLGYVGAFPISEVIYNLNAFTLGAQSVNPDVKVDVVWTNTWYDPATERQAAISLLDKGADVLLAYQDSPATLQAAAERGAFAGGNDSDMSKYAPDNYLTNPVWNWGPYYVKAVQSVMDGTWKSEQYSGDMADGMVELAPFGNKVPDDVKQLVEDAKAKIISGELDVFTGPISDNKGNVVVQDGQKLTLEEVLSMNWLVKGVEGTIPQ</sequence>
<keyword evidence="5" id="KW-1185">Reference proteome</keyword>
<evidence type="ECO:0000259" key="3">
    <source>
        <dbReference type="Pfam" id="PF02608"/>
    </source>
</evidence>
<dbReference type="Proteomes" id="UP000596857">
    <property type="component" value="Unassembled WGS sequence"/>
</dbReference>
<dbReference type="Gene3D" id="3.40.50.2300">
    <property type="match status" value="2"/>
</dbReference>
<dbReference type="CDD" id="cd19963">
    <property type="entry name" value="PBP1_BMP-like"/>
    <property type="match status" value="1"/>
</dbReference>
<dbReference type="Pfam" id="PF02608">
    <property type="entry name" value="Bmp"/>
    <property type="match status" value="1"/>
</dbReference>
<dbReference type="PANTHER" id="PTHR43208">
    <property type="entry name" value="ABC TRANSPORTER SUBSTRATE-BINDING PROTEIN"/>
    <property type="match status" value="1"/>
</dbReference>
<organism evidence="4 5">
    <name type="scientific">Paenibacillus phytohabitans</name>
    <dbReference type="NCBI Taxonomy" id="2654978"/>
    <lineage>
        <taxon>Bacteria</taxon>
        <taxon>Bacillati</taxon>
        <taxon>Bacillota</taxon>
        <taxon>Bacilli</taxon>
        <taxon>Bacillales</taxon>
        <taxon>Paenibacillaceae</taxon>
        <taxon>Paenibacillus</taxon>
    </lineage>
</organism>
<accession>A0ABX1YEU9</accession>
<reference evidence="4 5" key="1">
    <citation type="submission" date="2019-10" db="EMBL/GenBank/DDBJ databases">
        <title>Description of Paenibacillus terricola sp. nov.</title>
        <authorList>
            <person name="Carlier A."/>
            <person name="Qi S."/>
        </authorList>
    </citation>
    <scope>NUCLEOTIDE SEQUENCE [LARGE SCALE GENOMIC DNA]</scope>
    <source>
        <strain evidence="4 5">LMG 31459</strain>
    </source>
</reference>
<feature type="signal peptide" evidence="2">
    <location>
        <begin position="1"/>
        <end position="26"/>
    </location>
</feature>
<evidence type="ECO:0000313" key="5">
    <source>
        <dbReference type="Proteomes" id="UP000596857"/>
    </source>
</evidence>
<dbReference type="PROSITE" id="PS51257">
    <property type="entry name" value="PROKAR_LIPOPROTEIN"/>
    <property type="match status" value="1"/>
</dbReference>
<dbReference type="InterPro" id="IPR052910">
    <property type="entry name" value="ABC-Purine-Binding"/>
</dbReference>
<dbReference type="PANTHER" id="PTHR43208:SF1">
    <property type="entry name" value="ABC TRANSPORTER SUBSTRATE-BINDING PROTEIN"/>
    <property type="match status" value="1"/>
</dbReference>
<feature type="domain" description="ABC transporter substrate-binding protein PnrA-like" evidence="3">
    <location>
        <begin position="64"/>
        <end position="347"/>
    </location>
</feature>
<gene>
    <name evidence="4" type="ORF">GC101_11565</name>
</gene>
<dbReference type="EMBL" id="WHOB01000028">
    <property type="protein sequence ID" value="NOU79513.1"/>
    <property type="molecule type" value="Genomic_DNA"/>
</dbReference>
<feature type="chain" id="PRO_5045500538" evidence="2">
    <location>
        <begin position="27"/>
        <end position="391"/>
    </location>
</feature>
<keyword evidence="1 2" id="KW-0732">Signal</keyword>
<evidence type="ECO:0000256" key="1">
    <source>
        <dbReference type="ARBA" id="ARBA00022729"/>
    </source>
</evidence>
<evidence type="ECO:0000256" key="2">
    <source>
        <dbReference type="SAM" id="SignalP"/>
    </source>
</evidence>
<dbReference type="InterPro" id="IPR003760">
    <property type="entry name" value="PnrA-like"/>
</dbReference>
<name>A0ABX1YEU9_9BACL</name>